<proteinExistence type="predicted"/>
<protein>
    <submittedName>
        <fullName evidence="1">Uncharacterized protein</fullName>
    </submittedName>
</protein>
<keyword evidence="2" id="KW-1185">Reference proteome</keyword>
<comment type="caution">
    <text evidence="1">The sequence shown here is derived from an EMBL/GenBank/DDBJ whole genome shotgun (WGS) entry which is preliminary data.</text>
</comment>
<evidence type="ECO:0000313" key="2">
    <source>
        <dbReference type="Proteomes" id="UP001163321"/>
    </source>
</evidence>
<accession>A0ACC0W7J1</accession>
<evidence type="ECO:0000313" key="1">
    <source>
        <dbReference type="EMBL" id="KAI9913671.1"/>
    </source>
</evidence>
<organism evidence="1 2">
    <name type="scientific">Peronosclerospora sorghi</name>
    <dbReference type="NCBI Taxonomy" id="230839"/>
    <lineage>
        <taxon>Eukaryota</taxon>
        <taxon>Sar</taxon>
        <taxon>Stramenopiles</taxon>
        <taxon>Oomycota</taxon>
        <taxon>Peronosporomycetes</taxon>
        <taxon>Peronosporales</taxon>
        <taxon>Peronosporaceae</taxon>
        <taxon>Peronosclerospora</taxon>
    </lineage>
</organism>
<dbReference type="Proteomes" id="UP001163321">
    <property type="component" value="Chromosome 4"/>
</dbReference>
<gene>
    <name evidence="1" type="ORF">PsorP6_005232</name>
</gene>
<sequence>MSGGAIIGSSPEMSTTSIGIDDGGNGDAGAAGAVATSSVEAVKALGDDPRAATGAGETGVEATGAEVTGVEATGGVEATEGLDKS</sequence>
<dbReference type="EMBL" id="CM047583">
    <property type="protein sequence ID" value="KAI9913671.1"/>
    <property type="molecule type" value="Genomic_DNA"/>
</dbReference>
<reference evidence="1 2" key="1">
    <citation type="journal article" date="2022" name="bioRxiv">
        <title>The genome of the oomycete Peronosclerospora sorghi, a cosmopolitan pathogen of maize and sorghum, is inflated with dispersed pseudogenes.</title>
        <authorList>
            <person name="Fletcher K."/>
            <person name="Martin F."/>
            <person name="Isakeit T."/>
            <person name="Cavanaugh K."/>
            <person name="Magill C."/>
            <person name="Michelmore R."/>
        </authorList>
    </citation>
    <scope>NUCLEOTIDE SEQUENCE [LARGE SCALE GENOMIC DNA]</scope>
    <source>
        <strain evidence="1">P6</strain>
    </source>
</reference>
<name>A0ACC0W7J1_9STRA</name>